<dbReference type="EMBL" id="ARXU01000001">
    <property type="protein sequence ID" value="KGD63019.1"/>
    <property type="molecule type" value="Genomic_DNA"/>
</dbReference>
<feature type="signal peptide" evidence="4">
    <location>
        <begin position="1"/>
        <end position="18"/>
    </location>
</feature>
<dbReference type="CDD" id="cd13539">
    <property type="entry name" value="PBP2_AvModA"/>
    <property type="match status" value="1"/>
</dbReference>
<dbReference type="RefSeq" id="WP_035244546.1">
    <property type="nucleotide sequence ID" value="NZ_ARXU01000001.1"/>
</dbReference>
<sequence length="245" mass="26288">MKCLLVSLLALASTIAGAEPVQVAVSANFSSPLKQLVQRYHQQYPRADIQITVGSTGKLAAQIRQGAPYDIFLAADARRPQELASEGWIQAGTVRTYAIGRLVLWSPDAGAVLDGSSLVAGMVTPVAMANARTAPYGEAAEAVLQQFPLPDSVTLVQAENVAQSYHFAHSGAAEAAFVGLSQVQDQGGRQWRIPDALYPLIRQQGGVLRGMPAAQHFYDFLFSGEAQEMIRSLGYRTDEVADDVE</sequence>
<keyword evidence="6" id="KW-1185">Reference proteome</keyword>
<organism evidence="5 6">
    <name type="scientific">Alcanivorax jadensis T9</name>
    <dbReference type="NCBI Taxonomy" id="1177181"/>
    <lineage>
        <taxon>Bacteria</taxon>
        <taxon>Pseudomonadati</taxon>
        <taxon>Pseudomonadota</taxon>
        <taxon>Gammaproteobacteria</taxon>
        <taxon>Oceanospirillales</taxon>
        <taxon>Alcanivoracaceae</taxon>
        <taxon>Alcanivorax</taxon>
    </lineage>
</organism>
<comment type="caution">
    <text evidence="5">The sequence shown here is derived from an EMBL/GenBank/DDBJ whole genome shotgun (WGS) entry which is preliminary data.</text>
</comment>
<name>A0ABR4WII0_9GAMM</name>
<evidence type="ECO:0000256" key="4">
    <source>
        <dbReference type="SAM" id="SignalP"/>
    </source>
</evidence>
<dbReference type="PANTHER" id="PTHR30632">
    <property type="entry name" value="MOLYBDATE-BINDING PERIPLASMIC PROTEIN"/>
    <property type="match status" value="1"/>
</dbReference>
<evidence type="ECO:0000256" key="2">
    <source>
        <dbReference type="ARBA" id="ARBA00022723"/>
    </source>
</evidence>
<dbReference type="NCBIfam" id="TIGR01256">
    <property type="entry name" value="modA"/>
    <property type="match status" value="1"/>
</dbReference>
<gene>
    <name evidence="5" type="ORF">T9A_00339</name>
</gene>
<keyword evidence="3 4" id="KW-0732">Signal</keyword>
<feature type="chain" id="PRO_5046696329" evidence="4">
    <location>
        <begin position="19"/>
        <end position="245"/>
    </location>
</feature>
<comment type="similarity">
    <text evidence="1">Belongs to the bacterial solute-binding protein ModA family.</text>
</comment>
<evidence type="ECO:0000256" key="3">
    <source>
        <dbReference type="ARBA" id="ARBA00022729"/>
    </source>
</evidence>
<dbReference type="PIRSF" id="PIRSF004846">
    <property type="entry name" value="ModA"/>
    <property type="match status" value="1"/>
</dbReference>
<dbReference type="InterPro" id="IPR044084">
    <property type="entry name" value="AvModA-like_subst-bd"/>
</dbReference>
<accession>A0ABR4WII0</accession>
<evidence type="ECO:0000256" key="1">
    <source>
        <dbReference type="ARBA" id="ARBA00009175"/>
    </source>
</evidence>
<dbReference type="InterPro" id="IPR005950">
    <property type="entry name" value="ModA"/>
</dbReference>
<dbReference type="PANTHER" id="PTHR30632:SF14">
    <property type="entry name" value="TUNGSTATE_MOLYBDATE_CHROMATE-BINDING PROTEIN MODA"/>
    <property type="match status" value="1"/>
</dbReference>
<keyword evidence="2" id="KW-0479">Metal-binding</keyword>
<evidence type="ECO:0000313" key="6">
    <source>
        <dbReference type="Proteomes" id="UP000029443"/>
    </source>
</evidence>
<dbReference type="InterPro" id="IPR050682">
    <property type="entry name" value="ModA/WtpA"/>
</dbReference>
<protein>
    <submittedName>
        <fullName evidence="5">Molybdate ABC transporter periplasmic binding protein</fullName>
    </submittedName>
</protein>
<evidence type="ECO:0000313" key="5">
    <source>
        <dbReference type="EMBL" id="KGD63019.1"/>
    </source>
</evidence>
<dbReference type="Gene3D" id="3.40.190.10">
    <property type="entry name" value="Periplasmic binding protein-like II"/>
    <property type="match status" value="2"/>
</dbReference>
<dbReference type="Proteomes" id="UP000029443">
    <property type="component" value="Unassembled WGS sequence"/>
</dbReference>
<reference evidence="5 6" key="1">
    <citation type="submission" date="2012-09" db="EMBL/GenBank/DDBJ databases">
        <title>Genome Sequence of alkane-degrading Bacterium Alcanivorax jadensis T9.</title>
        <authorList>
            <person name="Lai Q."/>
            <person name="Shao Z."/>
        </authorList>
    </citation>
    <scope>NUCLEOTIDE SEQUENCE [LARGE SCALE GENOMIC DNA]</scope>
    <source>
        <strain evidence="5 6">T9</strain>
    </source>
</reference>
<dbReference type="Pfam" id="PF13531">
    <property type="entry name" value="SBP_bac_11"/>
    <property type="match status" value="1"/>
</dbReference>
<proteinExistence type="inferred from homology"/>
<dbReference type="SUPFAM" id="SSF53850">
    <property type="entry name" value="Periplasmic binding protein-like II"/>
    <property type="match status" value="1"/>
</dbReference>